<dbReference type="InterPro" id="IPR036097">
    <property type="entry name" value="HisK_dim/P_sf"/>
</dbReference>
<evidence type="ECO:0000313" key="15">
    <source>
        <dbReference type="EMBL" id="PYC85486.1"/>
    </source>
</evidence>
<dbReference type="Pfam" id="PF00672">
    <property type="entry name" value="HAMP"/>
    <property type="match status" value="1"/>
</dbReference>
<evidence type="ECO:0000256" key="6">
    <source>
        <dbReference type="ARBA" id="ARBA00022692"/>
    </source>
</evidence>
<evidence type="ECO:0000256" key="11">
    <source>
        <dbReference type="SAM" id="MobiDB-lite"/>
    </source>
</evidence>
<dbReference type="Proteomes" id="UP000248039">
    <property type="component" value="Unassembled WGS sequence"/>
</dbReference>
<dbReference type="SMART" id="SM00388">
    <property type="entry name" value="HisKA"/>
    <property type="match status" value="1"/>
</dbReference>
<evidence type="ECO:0000256" key="1">
    <source>
        <dbReference type="ARBA" id="ARBA00000085"/>
    </source>
</evidence>
<keyword evidence="9" id="KW-0902">Two-component regulatory system</keyword>
<dbReference type="EMBL" id="PYBW01000022">
    <property type="protein sequence ID" value="PYC85486.1"/>
    <property type="molecule type" value="Genomic_DNA"/>
</dbReference>
<evidence type="ECO:0000256" key="12">
    <source>
        <dbReference type="SAM" id="Phobius"/>
    </source>
</evidence>
<dbReference type="CDD" id="cd00082">
    <property type="entry name" value="HisKA"/>
    <property type="match status" value="1"/>
</dbReference>
<dbReference type="PROSITE" id="PS50109">
    <property type="entry name" value="HIS_KIN"/>
    <property type="match status" value="1"/>
</dbReference>
<dbReference type="InterPro" id="IPR004358">
    <property type="entry name" value="Sig_transdc_His_kin-like_C"/>
</dbReference>
<evidence type="ECO:0000256" key="4">
    <source>
        <dbReference type="ARBA" id="ARBA00022553"/>
    </source>
</evidence>
<name>A0A2V4NVC8_9ACTN</name>
<dbReference type="PRINTS" id="PR00344">
    <property type="entry name" value="BCTRLSENSOR"/>
</dbReference>
<dbReference type="InterPro" id="IPR036890">
    <property type="entry name" value="HATPase_C_sf"/>
</dbReference>
<dbReference type="PANTHER" id="PTHR45436:SF5">
    <property type="entry name" value="SENSOR HISTIDINE KINASE TRCS"/>
    <property type="match status" value="1"/>
</dbReference>
<dbReference type="PROSITE" id="PS50885">
    <property type="entry name" value="HAMP"/>
    <property type="match status" value="1"/>
</dbReference>
<dbReference type="SUPFAM" id="SSF55874">
    <property type="entry name" value="ATPase domain of HSP90 chaperone/DNA topoisomerase II/histidine kinase"/>
    <property type="match status" value="1"/>
</dbReference>
<dbReference type="SUPFAM" id="SSF158472">
    <property type="entry name" value="HAMP domain-like"/>
    <property type="match status" value="1"/>
</dbReference>
<dbReference type="SMART" id="SM00304">
    <property type="entry name" value="HAMP"/>
    <property type="match status" value="1"/>
</dbReference>
<dbReference type="InterPro" id="IPR003660">
    <property type="entry name" value="HAMP_dom"/>
</dbReference>
<keyword evidence="6 12" id="KW-0812">Transmembrane</keyword>
<comment type="subcellular location">
    <subcellularLocation>
        <location evidence="2">Cell membrane</location>
    </subcellularLocation>
</comment>
<sequence length="532" mass="56263">MVSGSVSGGRGRLSRWYHGRSLRSRLAMLASVAVAVAIAACAVACWFIVKNQMYTLQQQTLATAPVQIRTPPLLPWASTPQQAAAIAQSAYEGQVQAGMEGNVPDNRWDTELVSSDGKQFYVPVAQKPRGIVVYNSDLDVLADATPPPPGQPPKSTFRLGHYTNGEPAMVRLTPGTLGKPRQPTLLVTATSLTKVDDSLQDLALILVGVSAVGIAVAGVTGRIVARAALRPVHDLTGAVEHIARTEEVGTTIPVHGNDEIARLSSSFNSMSTALANSRERQTRLIADAGHELRTPLTSLRTNVDLLIRSNDTGRPLPEATRTKLLGSMKAQMQELTVLIGDLLQLSRPDSPRPGQNVAIVAFHEIAQRAVDRGKLRGPGLDFRVALEPWYVRADPAALERAVMNLLDNAVKYSPPGGVVEVALERGRLTVRDHGPGIPAEELQYVFDRFWRSPSSRQLPGSGLGLSIVAQTVQDSGGQVTLGPAADGGPGALAVVRLPGAPEPPPSEVPRIPGTPGPDAPSPGPQTPGSAAS</sequence>
<evidence type="ECO:0000259" key="14">
    <source>
        <dbReference type="PROSITE" id="PS50885"/>
    </source>
</evidence>
<feature type="domain" description="Histidine kinase" evidence="13">
    <location>
        <begin position="287"/>
        <end position="501"/>
    </location>
</feature>
<organism evidence="15 16">
    <name type="scientific">Streptomyces tateyamensis</name>
    <dbReference type="NCBI Taxonomy" id="565073"/>
    <lineage>
        <taxon>Bacteria</taxon>
        <taxon>Bacillati</taxon>
        <taxon>Actinomycetota</taxon>
        <taxon>Actinomycetes</taxon>
        <taxon>Kitasatosporales</taxon>
        <taxon>Streptomycetaceae</taxon>
        <taxon>Streptomyces</taxon>
    </lineage>
</organism>
<protein>
    <recommendedName>
        <fullName evidence="3">histidine kinase</fullName>
        <ecNumber evidence="3">2.7.13.3</ecNumber>
    </recommendedName>
</protein>
<feature type="region of interest" description="Disordered" evidence="11">
    <location>
        <begin position="478"/>
        <end position="532"/>
    </location>
</feature>
<dbReference type="GO" id="GO:0000155">
    <property type="term" value="F:phosphorelay sensor kinase activity"/>
    <property type="evidence" value="ECO:0007669"/>
    <property type="project" value="InterPro"/>
</dbReference>
<evidence type="ECO:0000256" key="8">
    <source>
        <dbReference type="ARBA" id="ARBA00022989"/>
    </source>
</evidence>
<evidence type="ECO:0000256" key="10">
    <source>
        <dbReference type="ARBA" id="ARBA00023136"/>
    </source>
</evidence>
<feature type="domain" description="HAMP" evidence="14">
    <location>
        <begin position="226"/>
        <end position="279"/>
    </location>
</feature>
<dbReference type="InterPro" id="IPR050428">
    <property type="entry name" value="TCS_sensor_his_kinase"/>
</dbReference>
<reference evidence="15 16" key="1">
    <citation type="submission" date="2018-03" db="EMBL/GenBank/DDBJ databases">
        <title>Bioinformatic expansion and discovery of thiopeptide antibiotics.</title>
        <authorList>
            <person name="Schwalen C.J."/>
            <person name="Hudson G.A."/>
            <person name="Mitchell D.A."/>
        </authorList>
    </citation>
    <scope>NUCLEOTIDE SEQUENCE [LARGE SCALE GENOMIC DNA]</scope>
    <source>
        <strain evidence="15 16">ATCC 21389</strain>
    </source>
</reference>
<dbReference type="SMART" id="SM00387">
    <property type="entry name" value="HATPase_c"/>
    <property type="match status" value="1"/>
</dbReference>
<dbReference type="InterPro" id="IPR003594">
    <property type="entry name" value="HATPase_dom"/>
</dbReference>
<keyword evidence="5" id="KW-0808">Transferase</keyword>
<keyword evidence="8 12" id="KW-1133">Transmembrane helix</keyword>
<dbReference type="InterPro" id="IPR005467">
    <property type="entry name" value="His_kinase_dom"/>
</dbReference>
<feature type="compositionally biased region" description="Pro residues" evidence="11">
    <location>
        <begin position="500"/>
        <end position="525"/>
    </location>
</feature>
<keyword evidence="16" id="KW-1185">Reference proteome</keyword>
<evidence type="ECO:0000256" key="3">
    <source>
        <dbReference type="ARBA" id="ARBA00012438"/>
    </source>
</evidence>
<dbReference type="CDD" id="cd06225">
    <property type="entry name" value="HAMP"/>
    <property type="match status" value="1"/>
</dbReference>
<evidence type="ECO:0000256" key="2">
    <source>
        <dbReference type="ARBA" id="ARBA00004236"/>
    </source>
</evidence>
<accession>A0A2V4NVC8</accession>
<dbReference type="Gene3D" id="3.30.565.10">
    <property type="entry name" value="Histidine kinase-like ATPase, C-terminal domain"/>
    <property type="match status" value="1"/>
</dbReference>
<dbReference type="EC" id="2.7.13.3" evidence="3"/>
<evidence type="ECO:0000313" key="16">
    <source>
        <dbReference type="Proteomes" id="UP000248039"/>
    </source>
</evidence>
<dbReference type="PANTHER" id="PTHR45436">
    <property type="entry name" value="SENSOR HISTIDINE KINASE YKOH"/>
    <property type="match status" value="1"/>
</dbReference>
<dbReference type="Gene3D" id="6.10.340.10">
    <property type="match status" value="1"/>
</dbReference>
<keyword evidence="7 15" id="KW-0418">Kinase</keyword>
<feature type="transmembrane region" description="Helical" evidence="12">
    <location>
        <begin position="26"/>
        <end position="49"/>
    </location>
</feature>
<evidence type="ECO:0000259" key="13">
    <source>
        <dbReference type="PROSITE" id="PS50109"/>
    </source>
</evidence>
<dbReference type="AlphaFoldDB" id="A0A2V4NVC8"/>
<dbReference type="Gene3D" id="1.10.287.130">
    <property type="match status" value="1"/>
</dbReference>
<proteinExistence type="predicted"/>
<dbReference type="GO" id="GO:0005886">
    <property type="term" value="C:plasma membrane"/>
    <property type="evidence" value="ECO:0007669"/>
    <property type="project" value="UniProtKB-SubCell"/>
</dbReference>
<dbReference type="Pfam" id="PF00512">
    <property type="entry name" value="HisKA"/>
    <property type="match status" value="1"/>
</dbReference>
<feature type="transmembrane region" description="Helical" evidence="12">
    <location>
        <begin position="202"/>
        <end position="225"/>
    </location>
</feature>
<keyword evidence="4" id="KW-0597">Phosphoprotein</keyword>
<comment type="caution">
    <text evidence="15">The sequence shown here is derived from an EMBL/GenBank/DDBJ whole genome shotgun (WGS) entry which is preliminary data.</text>
</comment>
<dbReference type="InterPro" id="IPR003661">
    <property type="entry name" value="HisK_dim/P_dom"/>
</dbReference>
<dbReference type="CDD" id="cd00075">
    <property type="entry name" value="HATPase"/>
    <property type="match status" value="1"/>
</dbReference>
<comment type="catalytic activity">
    <reaction evidence="1">
        <text>ATP + protein L-histidine = ADP + protein N-phospho-L-histidine.</text>
        <dbReference type="EC" id="2.7.13.3"/>
    </reaction>
</comment>
<dbReference type="SUPFAM" id="SSF47384">
    <property type="entry name" value="Homodimeric domain of signal transducing histidine kinase"/>
    <property type="match status" value="1"/>
</dbReference>
<dbReference type="Pfam" id="PF02518">
    <property type="entry name" value="HATPase_c"/>
    <property type="match status" value="1"/>
</dbReference>
<evidence type="ECO:0000256" key="7">
    <source>
        <dbReference type="ARBA" id="ARBA00022777"/>
    </source>
</evidence>
<keyword evidence="10 12" id="KW-0472">Membrane</keyword>
<evidence type="ECO:0000256" key="9">
    <source>
        <dbReference type="ARBA" id="ARBA00023012"/>
    </source>
</evidence>
<dbReference type="OrthoDB" id="9786919at2"/>
<gene>
    <name evidence="15" type="ORF">C7C46_06885</name>
</gene>
<evidence type="ECO:0000256" key="5">
    <source>
        <dbReference type="ARBA" id="ARBA00022679"/>
    </source>
</evidence>